<reference evidence="3 4" key="1">
    <citation type="submission" date="2018-08" db="EMBL/GenBank/DDBJ databases">
        <title>Draft genome of the lignicolous fungus Coniochaeta pulveracea.</title>
        <authorList>
            <person name="Borstlap C.J."/>
            <person name="De Witt R.N."/>
            <person name="Botha A."/>
            <person name="Volschenk H."/>
        </authorList>
    </citation>
    <scope>NUCLEOTIDE SEQUENCE [LARGE SCALE GENOMIC DNA]</scope>
    <source>
        <strain evidence="3 4">CAB683</strain>
    </source>
</reference>
<evidence type="ECO:0000256" key="1">
    <source>
        <dbReference type="SAM" id="MobiDB-lite"/>
    </source>
</evidence>
<dbReference type="Pfam" id="PF13374">
    <property type="entry name" value="TPR_10"/>
    <property type="match status" value="1"/>
</dbReference>
<dbReference type="SUPFAM" id="SSF48452">
    <property type="entry name" value="TPR-like"/>
    <property type="match status" value="4"/>
</dbReference>
<evidence type="ECO:0000259" key="2">
    <source>
        <dbReference type="Pfam" id="PF17100"/>
    </source>
</evidence>
<feature type="region of interest" description="Disordered" evidence="1">
    <location>
        <begin position="1152"/>
        <end position="1178"/>
    </location>
</feature>
<dbReference type="InterPro" id="IPR019734">
    <property type="entry name" value="TPR_rpt"/>
</dbReference>
<dbReference type="InterPro" id="IPR027417">
    <property type="entry name" value="P-loop_NTPase"/>
</dbReference>
<dbReference type="Gene3D" id="1.25.40.10">
    <property type="entry name" value="Tetratricopeptide repeat domain"/>
    <property type="match status" value="3"/>
</dbReference>
<dbReference type="STRING" id="177199.A0A420Y0J7"/>
<dbReference type="InterPro" id="IPR031359">
    <property type="entry name" value="NACHT_N"/>
</dbReference>
<evidence type="ECO:0000313" key="4">
    <source>
        <dbReference type="Proteomes" id="UP000275385"/>
    </source>
</evidence>
<gene>
    <name evidence="3" type="ORF">DL546_002114</name>
</gene>
<name>A0A420Y0J7_9PEZI</name>
<dbReference type="Pfam" id="PF13424">
    <property type="entry name" value="TPR_12"/>
    <property type="match status" value="4"/>
</dbReference>
<dbReference type="SUPFAM" id="SSF52540">
    <property type="entry name" value="P-loop containing nucleoside triphosphate hydrolases"/>
    <property type="match status" value="1"/>
</dbReference>
<dbReference type="SMART" id="SM00028">
    <property type="entry name" value="TPR"/>
    <property type="match status" value="6"/>
</dbReference>
<sequence>MHRLLKAGLEKTEKEAKIWAGAGAAVDFVLSAKNVIDAAVQAVPQAALAWTGVSIALQMFVNPVKETETNRKGILDVISRLDWYWNLSNLLLQEHTTTSSSLRLELEKRVISLYLELLRYQMKSVCGYYRNRGLAFLRTMVQLDDWNGSLTKVNEAEAALRRYASDYRSQHLLQTSVEIKQVLEKLFEQLVLNAEKQASKTLTSEPILRPMTVPFGRNKNFIGRKSALKDLLELIPPDADETDCQRTAIEGLGGIGKTQLALEAAYRIRENNKDCAIFWVPAIDVASFKNAYLEIGRQLGVEGIDDVEVASDPSGALDGHRDEPDVMLLVKEALNRSAQPWLLMIDNADDVEVLSGSDSHVRLHDYLPFNLKGSILFTTRNHEVVTELDIPLSSTITLHEMSWMEATSFLNTYLTPAQMEDAKSTVELLDFLAYLPLALKQASAYMAKTKISVTKYLAQCQKSDAALITLLSKDFGDRGRYKASSNPITATWLISFMHISKSKPLAAKYLKFMSLLAEKNIPRSMLPTDGVGLDSDEALATLASYAFINERSDMEAYDMHRLVRLATRNWMAQEETLQTCVSDVMKTLRCVYPIPDYTNKGTWMPYFPHALAALQFEDVASDRVDEITLLDSVARSCTQTRDYQTAIALYRRAIKLLVETAGHESAVTLRLMHNLGSVYFAQAHPEDAEPLWREVLQKRMEVLGTDHPDTLFSMDTLAVCLQMLGRDQEAGTLVQQTYDLKTKRLGSADPDTLRTTQKVAEIMRRQGRHSESEQLSREALACMKKTLGIRHRDTLVAMKVLGITVCDQGRPQEAEELFRELVQLTTETLGDAHPDTLAATLCLAATVSVQGRGRESEEILQRNIDIRKEVFGPESAEAASALRDLARCYDRQEKLADAEQLYKQVVELREKVHHPKSYETMLAKTELAEFLHVHDRLLEAEGIYRTVFDMQAQVFGLDDAKTLDTMERLAALVCDQGKLELANELFRELVEQRQKVLGKDHPKTLDSMCSLASVMQERELFQEAAEIYQGLLSLQRQVLGSHHSKTLEVMDSLAYCIQQLGLYEEAGQLLQEVLDIASSTPSVDEEITLAALEHLAYNFEHQERYEEAEKLFREGLERRRQRSGACASETLISLDNLRDMLLLQGRREEAEQLDLRDTASPASVAIATGEEPKAAERK</sequence>
<dbReference type="InterPro" id="IPR053137">
    <property type="entry name" value="NLR-like"/>
</dbReference>
<proteinExistence type="predicted"/>
<feature type="domain" description="NWD NACHT-NTPase N-terminal" evidence="2">
    <location>
        <begin position="1"/>
        <end position="161"/>
    </location>
</feature>
<dbReference type="AlphaFoldDB" id="A0A420Y0J7"/>
<dbReference type="Gene3D" id="3.40.50.300">
    <property type="entry name" value="P-loop containing nucleotide triphosphate hydrolases"/>
    <property type="match status" value="1"/>
</dbReference>
<dbReference type="OrthoDB" id="626167at2759"/>
<evidence type="ECO:0000313" key="3">
    <source>
        <dbReference type="EMBL" id="RKU41406.1"/>
    </source>
</evidence>
<dbReference type="Proteomes" id="UP000275385">
    <property type="component" value="Unassembled WGS sequence"/>
</dbReference>
<comment type="caution">
    <text evidence="3">The sequence shown here is derived from an EMBL/GenBank/DDBJ whole genome shotgun (WGS) entry which is preliminary data.</text>
</comment>
<protein>
    <recommendedName>
        <fullName evidence="2">NWD NACHT-NTPase N-terminal domain-containing protein</fullName>
    </recommendedName>
</protein>
<dbReference type="InterPro" id="IPR011990">
    <property type="entry name" value="TPR-like_helical_dom_sf"/>
</dbReference>
<keyword evidence="4" id="KW-1185">Reference proteome</keyword>
<dbReference type="PANTHER" id="PTHR46082:SF6">
    <property type="entry name" value="AAA+ ATPASE DOMAIN-CONTAINING PROTEIN-RELATED"/>
    <property type="match status" value="1"/>
</dbReference>
<dbReference type="EMBL" id="QVQW01000075">
    <property type="protein sequence ID" value="RKU41406.1"/>
    <property type="molecule type" value="Genomic_DNA"/>
</dbReference>
<dbReference type="Pfam" id="PF17100">
    <property type="entry name" value="NACHT_N"/>
    <property type="match status" value="1"/>
</dbReference>
<dbReference type="PANTHER" id="PTHR46082">
    <property type="entry name" value="ATP/GTP-BINDING PROTEIN-RELATED"/>
    <property type="match status" value="1"/>
</dbReference>
<accession>A0A420Y0J7</accession>
<organism evidence="3 4">
    <name type="scientific">Coniochaeta pulveracea</name>
    <dbReference type="NCBI Taxonomy" id="177199"/>
    <lineage>
        <taxon>Eukaryota</taxon>
        <taxon>Fungi</taxon>
        <taxon>Dikarya</taxon>
        <taxon>Ascomycota</taxon>
        <taxon>Pezizomycotina</taxon>
        <taxon>Sordariomycetes</taxon>
        <taxon>Sordariomycetidae</taxon>
        <taxon>Coniochaetales</taxon>
        <taxon>Coniochaetaceae</taxon>
        <taxon>Coniochaeta</taxon>
    </lineage>
</organism>